<reference evidence="4" key="1">
    <citation type="submission" date="2025-08" db="UniProtKB">
        <authorList>
            <consortium name="RefSeq"/>
        </authorList>
    </citation>
    <scope>IDENTIFICATION</scope>
    <source>
        <tissue evidence="4">Whole sample</tissue>
    </source>
</reference>
<keyword evidence="2" id="KW-0732">Signal</keyword>
<feature type="signal peptide" evidence="2">
    <location>
        <begin position="1"/>
        <end position="15"/>
    </location>
</feature>
<keyword evidence="1" id="KW-1133">Transmembrane helix</keyword>
<organism evidence="3 4">
    <name type="scientific">Crassostrea virginica</name>
    <name type="common">Eastern oyster</name>
    <dbReference type="NCBI Taxonomy" id="6565"/>
    <lineage>
        <taxon>Eukaryota</taxon>
        <taxon>Metazoa</taxon>
        <taxon>Spiralia</taxon>
        <taxon>Lophotrochozoa</taxon>
        <taxon>Mollusca</taxon>
        <taxon>Bivalvia</taxon>
        <taxon>Autobranchia</taxon>
        <taxon>Pteriomorphia</taxon>
        <taxon>Ostreida</taxon>
        <taxon>Ostreoidea</taxon>
        <taxon>Ostreidae</taxon>
        <taxon>Crassostrea</taxon>
    </lineage>
</organism>
<protein>
    <submittedName>
        <fullName evidence="4">Scavenger receptor class F member 2-like isoform X1</fullName>
    </submittedName>
</protein>
<evidence type="ECO:0000256" key="1">
    <source>
        <dbReference type="SAM" id="Phobius"/>
    </source>
</evidence>
<feature type="chain" id="PRO_5033989900" evidence="2">
    <location>
        <begin position="16"/>
        <end position="185"/>
    </location>
</feature>
<dbReference type="OrthoDB" id="6105671at2759"/>
<dbReference type="Gene3D" id="2.170.300.10">
    <property type="entry name" value="Tie2 ligand-binding domain superfamily"/>
    <property type="match status" value="1"/>
</dbReference>
<keyword evidence="1" id="KW-0812">Transmembrane</keyword>
<gene>
    <name evidence="4" type="primary">LOC111138299</name>
</gene>
<proteinExistence type="predicted"/>
<dbReference type="Proteomes" id="UP000694844">
    <property type="component" value="Chromosome 5"/>
</dbReference>
<keyword evidence="1" id="KW-0472">Membrane</keyword>
<dbReference type="RefSeq" id="XP_022345886.1">
    <property type="nucleotide sequence ID" value="XM_022490178.1"/>
</dbReference>
<evidence type="ECO:0000313" key="4">
    <source>
        <dbReference type="RefSeq" id="XP_022345886.1"/>
    </source>
</evidence>
<keyword evidence="3" id="KW-1185">Reference proteome</keyword>
<evidence type="ECO:0000256" key="2">
    <source>
        <dbReference type="SAM" id="SignalP"/>
    </source>
</evidence>
<evidence type="ECO:0000313" key="3">
    <source>
        <dbReference type="Proteomes" id="UP000694844"/>
    </source>
</evidence>
<name>A0A8B8F0X5_CRAVI</name>
<dbReference type="GeneID" id="111138299"/>
<accession>A0A8B8F0X5</accession>
<dbReference type="KEGG" id="cvn:111138299"/>
<feature type="transmembrane region" description="Helical" evidence="1">
    <location>
        <begin position="108"/>
        <end position="130"/>
    </location>
</feature>
<dbReference type="AlphaFoldDB" id="A0A8B8F0X5"/>
<sequence length="185" mass="20413">MLLFTLLMFLKNILSIQNQQSGFCSNSTIGKPLECCRNYQLIMNSCTECPPGKHGWNCSDECPPTFYGRLCRERCSCDPCDKVNGCFNISGSYGNENGDRSTFHLPTILISVSGCFVLCVLFCLATLFSLRCGKKKSDAKRSESKKVKISGGNVVVTETTVTAIIQDGYDHISLDEPGYVTLKMT</sequence>